<dbReference type="Proteomes" id="UP001556118">
    <property type="component" value="Unassembled WGS sequence"/>
</dbReference>
<keyword evidence="3" id="KW-1185">Reference proteome</keyword>
<accession>A0ABV3R8D3</accession>
<dbReference type="InterPro" id="IPR036388">
    <property type="entry name" value="WH-like_DNA-bd_sf"/>
</dbReference>
<dbReference type="SUPFAM" id="SSF46894">
    <property type="entry name" value="C-terminal effector domain of the bipartite response regulators"/>
    <property type="match status" value="1"/>
</dbReference>
<proteinExistence type="predicted"/>
<protein>
    <submittedName>
        <fullName evidence="2">Helix-turn-helix transcriptional regulator</fullName>
    </submittedName>
</protein>
<dbReference type="SMART" id="SM00421">
    <property type="entry name" value="HTH_LUXR"/>
    <property type="match status" value="1"/>
</dbReference>
<gene>
    <name evidence="2" type="ORF">ABUH87_04075</name>
</gene>
<sequence>MALTSNDETDLLLPLFAGAAEKPPFQQFLERLRRRAAATFVSFLIRPGEGSDVIQLFVGPDIPRLARELNLDELHLADRIQYDRLRPGRVYSADEFDDHDPVLKARRARDMRRLGLADERAVRLLDEKGASAWLVIASERACTAADSALLSKLAPYAAIAVSTFLAAERQRLSDAANEDTLLRAGSGWIVFDKAARVLAMAPATMDLFVRAFGRSPSQGQRLRELGLVVERALTDAASSYAEGPGGLPRTLVLLESPRIEAILSPARQVEGIIHDGATMIATCRQVRIPSPSRAEHLAQIHNLPRREAELAILLADGFSLAEAGSAMGLTIETTRNYSKRLFAKVGVRGQAELVRAVYESCAILA</sequence>
<evidence type="ECO:0000259" key="1">
    <source>
        <dbReference type="SMART" id="SM00421"/>
    </source>
</evidence>
<name>A0ABV3R8D3_9SPHN</name>
<evidence type="ECO:0000313" key="2">
    <source>
        <dbReference type="EMBL" id="MEW9854358.1"/>
    </source>
</evidence>
<evidence type="ECO:0000313" key="3">
    <source>
        <dbReference type="Proteomes" id="UP001556118"/>
    </source>
</evidence>
<dbReference type="RefSeq" id="WP_367769924.1">
    <property type="nucleotide sequence ID" value="NZ_JBFNXR010000019.1"/>
</dbReference>
<dbReference type="EMBL" id="JBFNXR010000019">
    <property type="protein sequence ID" value="MEW9854358.1"/>
    <property type="molecule type" value="Genomic_DNA"/>
</dbReference>
<reference evidence="2 3" key="1">
    <citation type="submission" date="2024-06" db="EMBL/GenBank/DDBJ databases">
        <title>Novosphingobium rhizovicinus M1R2S20.</title>
        <authorList>
            <person name="Sun J.-Q."/>
        </authorList>
    </citation>
    <scope>NUCLEOTIDE SEQUENCE [LARGE SCALE GENOMIC DNA]</scope>
    <source>
        <strain evidence="2 3">M1R2S20</strain>
    </source>
</reference>
<feature type="domain" description="HTH luxR-type" evidence="1">
    <location>
        <begin position="300"/>
        <end position="357"/>
    </location>
</feature>
<dbReference type="Gene3D" id="1.10.10.10">
    <property type="entry name" value="Winged helix-like DNA-binding domain superfamily/Winged helix DNA-binding domain"/>
    <property type="match status" value="1"/>
</dbReference>
<dbReference type="InterPro" id="IPR016032">
    <property type="entry name" value="Sig_transdc_resp-reg_C-effctor"/>
</dbReference>
<dbReference type="InterPro" id="IPR000792">
    <property type="entry name" value="Tscrpt_reg_LuxR_C"/>
</dbReference>
<organism evidence="2 3">
    <name type="scientific">Novosphingobium rhizovicinum</name>
    <dbReference type="NCBI Taxonomy" id="3228928"/>
    <lineage>
        <taxon>Bacteria</taxon>
        <taxon>Pseudomonadati</taxon>
        <taxon>Pseudomonadota</taxon>
        <taxon>Alphaproteobacteria</taxon>
        <taxon>Sphingomonadales</taxon>
        <taxon>Sphingomonadaceae</taxon>
        <taxon>Novosphingobium</taxon>
    </lineage>
</organism>
<comment type="caution">
    <text evidence="2">The sequence shown here is derived from an EMBL/GenBank/DDBJ whole genome shotgun (WGS) entry which is preliminary data.</text>
</comment>